<dbReference type="CDD" id="cd04051">
    <property type="entry name" value="C2_SRC2_like"/>
    <property type="match status" value="1"/>
</dbReference>
<gene>
    <name evidence="2" type="ORF">ACJRO7_003071</name>
</gene>
<dbReference type="PROSITE" id="PS50004">
    <property type="entry name" value="C2"/>
    <property type="match status" value="1"/>
</dbReference>
<dbReference type="EMBL" id="JBJKBG010000010">
    <property type="protein sequence ID" value="KAL3717872.1"/>
    <property type="molecule type" value="Genomic_DNA"/>
</dbReference>
<proteinExistence type="predicted"/>
<evidence type="ECO:0000313" key="2">
    <source>
        <dbReference type="EMBL" id="KAL3717872.1"/>
    </source>
</evidence>
<dbReference type="Gene3D" id="2.60.40.150">
    <property type="entry name" value="C2 domain"/>
    <property type="match status" value="1"/>
</dbReference>
<name>A0ABD3IT71_EUCGL</name>
<dbReference type="SMART" id="SM00239">
    <property type="entry name" value="C2"/>
    <property type="match status" value="1"/>
</dbReference>
<feature type="domain" description="C2" evidence="1">
    <location>
        <begin position="1"/>
        <end position="115"/>
    </location>
</feature>
<sequence>MGKICLEVCLISARGLRQSTILWNRHWFAVGWTDPKNKYCTKIDASGSSNPVWKTKFSTLLDSDAGSQTPALQDLVLQVEVYSRDPVFLTEKLQGTASIALREFLVKLHRKSEASSSVNGEVGSYQLRKKGSGKPRGFVDVSIRVSEEGAEPSFYTGNEGGIVLMDNNNHHMDLGSENALAPAFPAGPTPLPLAAHKQQNHQKAEQPYTHPAPFPMNYADNRVGGPTYTPASGPSYRGPSYRGPYLAPHFPPPALGPPQRAGYLPAAHARMDYNPGNYINMPSSGGAIGRGGGGRGFGLGVGAGAAAAAGAIVYGDSLFSGFDVPVGMQDPSLTISLDPLF</sequence>
<dbReference type="Proteomes" id="UP001634007">
    <property type="component" value="Unassembled WGS sequence"/>
</dbReference>
<evidence type="ECO:0000259" key="1">
    <source>
        <dbReference type="PROSITE" id="PS50004"/>
    </source>
</evidence>
<dbReference type="InterPro" id="IPR000008">
    <property type="entry name" value="C2_dom"/>
</dbReference>
<dbReference type="PANTHER" id="PTHR32246">
    <property type="entry name" value="INGRESSION PROTEIN FIC1"/>
    <property type="match status" value="1"/>
</dbReference>
<keyword evidence="3" id="KW-1185">Reference proteome</keyword>
<comment type="caution">
    <text evidence="2">The sequence shown here is derived from an EMBL/GenBank/DDBJ whole genome shotgun (WGS) entry which is preliminary data.</text>
</comment>
<dbReference type="InterPro" id="IPR035892">
    <property type="entry name" value="C2_domain_sf"/>
</dbReference>
<protein>
    <recommendedName>
        <fullName evidence="1">C2 domain-containing protein</fullName>
    </recommendedName>
</protein>
<dbReference type="InterPro" id="IPR044750">
    <property type="entry name" value="C2_SRC2/BAP"/>
</dbReference>
<reference evidence="2 3" key="1">
    <citation type="submission" date="2024-11" db="EMBL/GenBank/DDBJ databases">
        <title>Chromosome-level genome assembly of Eucalyptus globulus Labill. provides insights into its genome evolution.</title>
        <authorList>
            <person name="Li X."/>
        </authorList>
    </citation>
    <scope>NUCLEOTIDE SEQUENCE [LARGE SCALE GENOMIC DNA]</scope>
    <source>
        <strain evidence="2">CL2024</strain>
        <tissue evidence="2">Fresh tender leaves</tissue>
    </source>
</reference>
<dbReference type="EMBL" id="JBJKBG010000010">
    <property type="protein sequence ID" value="KAL3717871.1"/>
    <property type="molecule type" value="Genomic_DNA"/>
</dbReference>
<accession>A0ABD3IT71</accession>
<dbReference type="Pfam" id="PF00168">
    <property type="entry name" value="C2"/>
    <property type="match status" value="1"/>
</dbReference>
<dbReference type="PANTHER" id="PTHR32246:SF15">
    <property type="entry name" value="CALCIUM-DEPENDENT LIPID-BINDING (CALB DOMAIN) FAMILY PROTEIN"/>
    <property type="match status" value="1"/>
</dbReference>
<dbReference type="AlphaFoldDB" id="A0ABD3IT71"/>
<organism evidence="2 3">
    <name type="scientific">Eucalyptus globulus</name>
    <name type="common">Tasmanian blue gum</name>
    <dbReference type="NCBI Taxonomy" id="34317"/>
    <lineage>
        <taxon>Eukaryota</taxon>
        <taxon>Viridiplantae</taxon>
        <taxon>Streptophyta</taxon>
        <taxon>Embryophyta</taxon>
        <taxon>Tracheophyta</taxon>
        <taxon>Spermatophyta</taxon>
        <taxon>Magnoliopsida</taxon>
        <taxon>eudicotyledons</taxon>
        <taxon>Gunneridae</taxon>
        <taxon>Pentapetalae</taxon>
        <taxon>rosids</taxon>
        <taxon>malvids</taxon>
        <taxon>Myrtales</taxon>
        <taxon>Myrtaceae</taxon>
        <taxon>Myrtoideae</taxon>
        <taxon>Eucalypteae</taxon>
        <taxon>Eucalyptus</taxon>
    </lineage>
</organism>
<dbReference type="SUPFAM" id="SSF49562">
    <property type="entry name" value="C2 domain (Calcium/lipid-binding domain, CaLB)"/>
    <property type="match status" value="1"/>
</dbReference>
<evidence type="ECO:0000313" key="3">
    <source>
        <dbReference type="Proteomes" id="UP001634007"/>
    </source>
</evidence>